<accession>A0AC58IHA7</accession>
<organism evidence="1 2">
    <name type="scientific">Danio rerio</name>
    <name type="common">Zebrafish</name>
    <name type="synonym">Brachydanio rerio</name>
    <dbReference type="NCBI Taxonomy" id="7955"/>
    <lineage>
        <taxon>Eukaryota</taxon>
        <taxon>Metazoa</taxon>
        <taxon>Chordata</taxon>
        <taxon>Craniata</taxon>
        <taxon>Vertebrata</taxon>
        <taxon>Euteleostomi</taxon>
        <taxon>Actinopterygii</taxon>
        <taxon>Neopterygii</taxon>
        <taxon>Teleostei</taxon>
        <taxon>Ostariophysi</taxon>
        <taxon>Cypriniformes</taxon>
        <taxon>Danionidae</taxon>
        <taxon>Danioninae</taxon>
        <taxon>Danio</taxon>
    </lineage>
</organism>
<evidence type="ECO:0000313" key="2">
    <source>
        <dbReference type="RefSeq" id="XP_073793615.1"/>
    </source>
</evidence>
<protein>
    <submittedName>
        <fullName evidence="2">Uncharacterized protein</fullName>
    </submittedName>
</protein>
<dbReference type="RefSeq" id="XP_073793615.1">
    <property type="nucleotide sequence ID" value="XM_073937514.1"/>
</dbReference>
<sequence length="274" mass="30702">MKRSYCMFLTFSLLINTNNVSGGETEVMSVTEGETVTLPTEVENQKDRLIVWYFGPDKILLAQINGKAGSTWTKDRDVKLDNHTGSLTIPNVTANHSGLYNLKITTSNRPLYKKFIVKVYAQLFNPEITCEISKKNSEGSSVSRCNLLCSVVHVRDVSLSWYKENSLISSISVSDLSNSLSLEVDYEDKNAYSCVINNTISNKTKQFNTDEHCPICKVSCFRWIYLLMLPFVAFICIISSVVICFCKNKAGFQKVNLEAGHAEKKSALTTTDQV</sequence>
<evidence type="ECO:0000313" key="1">
    <source>
        <dbReference type="Proteomes" id="UP000000437"/>
    </source>
</evidence>
<dbReference type="Proteomes" id="UP000000437">
    <property type="component" value="Chromosome 22"/>
</dbReference>
<proteinExistence type="predicted"/>
<gene>
    <name evidence="2" type="primary">LOC101882696</name>
</gene>
<keyword evidence="1" id="KW-1185">Reference proteome</keyword>
<reference evidence="2" key="1">
    <citation type="submission" date="2025-08" db="UniProtKB">
        <authorList>
            <consortium name="RefSeq"/>
        </authorList>
    </citation>
    <scope>IDENTIFICATION</scope>
    <source>
        <strain evidence="2">Tuebingen</strain>
        <tissue evidence="2">Fibroblasts and whole tissue</tissue>
    </source>
</reference>
<name>A0AC58IHA7_DANRE</name>